<dbReference type="RefSeq" id="WP_143969032.1">
    <property type="nucleotide sequence ID" value="NZ_VJOO01000013.1"/>
</dbReference>
<dbReference type="Proteomes" id="UP000316388">
    <property type="component" value="Unassembled WGS sequence"/>
</dbReference>
<sequence>MKLALGPLLYYWPRQTVFDFYEAVAHTPIDFVYLGEVVCSRRHEVRWEDWLDIARLLQAMGKTPVLSSLVLLESGSDVAMMRKIMNNGAYLVEANDMGALGVCAGHIPFVAGPHLNVYNIPTLHWVASLGATRWVAPLEMRRDDLALLCQQRPADLQTEVFVHGRLPLAFSARCFTARHRGLPKDDCRFGCQDYPDGLLVRTREGSPFLVLNGIQTQSAAVHSLIDAWPQLLALNIDVVRISPQSHHTIDIVHLYDMLRRGETTPQAARARLQDWLHADECNGYWYGHPGMARVNDAEPTIPTCT</sequence>
<keyword evidence="1" id="KW-0411">Iron-sulfur</keyword>
<comment type="cofactor">
    <cofactor evidence="1">
        <name>[4Fe-4S] cluster</name>
        <dbReference type="ChEBI" id="CHEBI:49883"/>
    </cofactor>
</comment>
<evidence type="ECO:0000256" key="1">
    <source>
        <dbReference type="HAMAP-Rule" id="MF_02233"/>
    </source>
</evidence>
<dbReference type="NCBIfam" id="NF011991">
    <property type="entry name" value="PRK15447.1"/>
    <property type="match status" value="1"/>
</dbReference>
<name>A0A554XM19_9BURK</name>
<keyword evidence="1" id="KW-0831">Ubiquinone biosynthesis</keyword>
<gene>
    <name evidence="1" type="primary">ubiV</name>
    <name evidence="2" type="ORF">Tfont_01577</name>
</gene>
<dbReference type="GO" id="GO:0006744">
    <property type="term" value="P:ubiquinone biosynthetic process"/>
    <property type="evidence" value="ECO:0007669"/>
    <property type="project" value="UniProtKB-UniRule"/>
</dbReference>
<accession>A0A554XM19</accession>
<feature type="binding site" evidence="1">
    <location>
        <position position="191"/>
    </location>
    <ligand>
        <name>[4Fe-4S] cluster</name>
        <dbReference type="ChEBI" id="CHEBI:49883"/>
    </ligand>
</feature>
<keyword evidence="1" id="KW-0479">Metal-binding</keyword>
<dbReference type="Pfam" id="PF01136">
    <property type="entry name" value="Peptidase_U32"/>
    <property type="match status" value="1"/>
</dbReference>
<keyword evidence="1" id="KW-0004">4Fe-4S</keyword>
<keyword evidence="1" id="KW-0408">Iron</keyword>
<protein>
    <recommendedName>
        <fullName evidence="1">Ubiquinone biosynthesis protein UbiV</fullName>
    </recommendedName>
</protein>
<comment type="subunit">
    <text evidence="1">Forms a heterodimer with UbiU.</text>
</comment>
<dbReference type="InterPro" id="IPR051454">
    <property type="entry name" value="RNA/ubiquinone_mod_enzymes"/>
</dbReference>
<proteinExistence type="inferred from homology"/>
<dbReference type="AlphaFoldDB" id="A0A554XM19"/>
<feature type="binding site" evidence="1">
    <location>
        <position position="39"/>
    </location>
    <ligand>
        <name>[4Fe-4S] cluster</name>
        <dbReference type="ChEBI" id="CHEBI:49883"/>
    </ligand>
</feature>
<evidence type="ECO:0000313" key="3">
    <source>
        <dbReference type="Proteomes" id="UP000316388"/>
    </source>
</evidence>
<comment type="caution">
    <text evidence="2">The sequence shown here is derived from an EMBL/GenBank/DDBJ whole genome shotgun (WGS) entry which is preliminary data.</text>
</comment>
<comment type="pathway">
    <text evidence="1">Cofactor biosynthesis; ubiquinone biosynthesis.</text>
</comment>
<reference evidence="2 3" key="1">
    <citation type="submission" date="2019-07" db="EMBL/GenBank/DDBJ databases">
        <title>Tepidimonas fonticaldi AT-A2 draft genome.</title>
        <authorList>
            <person name="Da Costa M.S."/>
            <person name="Froufe H.J.C."/>
            <person name="Egas C."/>
            <person name="Albuquerque L."/>
        </authorList>
    </citation>
    <scope>NUCLEOTIDE SEQUENCE [LARGE SCALE GENOMIC DNA]</scope>
    <source>
        <strain evidence="2 3">AT-A2</strain>
    </source>
</reference>
<dbReference type="GO" id="GO:0051539">
    <property type="term" value="F:4 iron, 4 sulfur cluster binding"/>
    <property type="evidence" value="ECO:0007669"/>
    <property type="project" value="UniProtKB-UniRule"/>
</dbReference>
<dbReference type="GO" id="GO:0046872">
    <property type="term" value="F:metal ion binding"/>
    <property type="evidence" value="ECO:0007669"/>
    <property type="project" value="UniProtKB-KW"/>
</dbReference>
<feature type="binding site" evidence="1">
    <location>
        <position position="174"/>
    </location>
    <ligand>
        <name>[4Fe-4S] cluster</name>
        <dbReference type="ChEBI" id="CHEBI:49883"/>
    </ligand>
</feature>
<dbReference type="UniPathway" id="UPA00232"/>
<dbReference type="PANTHER" id="PTHR30217:SF11">
    <property type="entry name" value="UBIQUINONE BIOSYNTHESIS PROTEIN UBIV"/>
    <property type="match status" value="1"/>
</dbReference>
<dbReference type="InterPro" id="IPR001539">
    <property type="entry name" value="Peptidase_U32"/>
</dbReference>
<feature type="binding site" evidence="1">
    <location>
        <position position="187"/>
    </location>
    <ligand>
        <name>[4Fe-4S] cluster</name>
        <dbReference type="ChEBI" id="CHEBI:49883"/>
    </ligand>
</feature>
<comment type="function">
    <text evidence="1">Required for O(2)-independent ubiquinone (coenzyme Q) biosynthesis. Together with UbiU, is essential for the C6-hydroxylation reaction in the oxygen-independent ubiquinone biosynthesis pathway.</text>
</comment>
<dbReference type="InterPro" id="IPR043693">
    <property type="entry name" value="UbiV"/>
</dbReference>
<dbReference type="EMBL" id="VJOO01000013">
    <property type="protein sequence ID" value="TSE36865.1"/>
    <property type="molecule type" value="Genomic_DNA"/>
</dbReference>
<dbReference type="HAMAP" id="MF_02233">
    <property type="entry name" value="UbiV"/>
    <property type="match status" value="1"/>
</dbReference>
<organism evidence="2 3">
    <name type="scientific">Tepidimonas fonticaldi</name>
    <dbReference type="NCBI Taxonomy" id="1101373"/>
    <lineage>
        <taxon>Bacteria</taxon>
        <taxon>Pseudomonadati</taxon>
        <taxon>Pseudomonadota</taxon>
        <taxon>Betaproteobacteria</taxon>
        <taxon>Burkholderiales</taxon>
        <taxon>Tepidimonas</taxon>
    </lineage>
</organism>
<evidence type="ECO:0000313" key="2">
    <source>
        <dbReference type="EMBL" id="TSE36865.1"/>
    </source>
</evidence>
<dbReference type="PANTHER" id="PTHR30217">
    <property type="entry name" value="PEPTIDASE U32 FAMILY"/>
    <property type="match status" value="1"/>
</dbReference>
<comment type="similarity">
    <text evidence="1">Belongs to the peptidase U32 family. UbiV subfamily.</text>
</comment>